<comment type="caution">
    <text evidence="3">The sequence shown here is derived from an EMBL/GenBank/DDBJ whole genome shotgun (WGS) entry which is preliminary data.</text>
</comment>
<dbReference type="AlphaFoldDB" id="A0AAN4UC28"/>
<evidence type="ECO:0000313" key="2">
    <source>
        <dbReference type="EMBL" id="GEQ49679.1"/>
    </source>
</evidence>
<feature type="domain" description="PucR C-terminal helix-turn-helix" evidence="1">
    <location>
        <begin position="234"/>
        <end position="283"/>
    </location>
</feature>
<keyword evidence="5" id="KW-1185">Reference proteome</keyword>
<dbReference type="SUPFAM" id="SSF46689">
    <property type="entry name" value="Homeodomain-like"/>
    <property type="match status" value="1"/>
</dbReference>
<dbReference type="RefSeq" id="WP_202584097.1">
    <property type="nucleotide sequence ID" value="NZ_BKBO01000023.1"/>
</dbReference>
<dbReference type="Proteomes" id="UP000886597">
    <property type="component" value="Unassembled WGS sequence"/>
</dbReference>
<sequence length="293" mass="33458">MKQQKLQEIYPTSSIHAFPTVDTDYLSIAVAHGFLWIPQKNLSPTEKKLLQAIAITNPATIPTAGKERPWYAALFSDTSAPADEGAFRLIQIKCHALEKNDLAALHEEMSTILPHTVDLFFLSESYGIIVESFSEDALTTEELEGLFLALDSDFNSYTRLFSGAFHSFEANFTQLLFEEEQLFLYLLEHDTQTKSFDMGTAIIPFFAIHDVTKSYLMRTLFAEWFDAELEQIICTLWQTQGNISSAAKELFMHRNTLQYKVDKFQQRSNTNLKKMDDLFLCYLLVLSCELLAT</sequence>
<dbReference type="EMBL" id="BKBO01000023">
    <property type="protein sequence ID" value="GEQ49679.1"/>
    <property type="molecule type" value="Genomic_DNA"/>
</dbReference>
<protein>
    <submittedName>
        <fullName evidence="3">PucR family transcriptional regulator</fullName>
    </submittedName>
</protein>
<accession>A0AAN4UC28</accession>
<evidence type="ECO:0000259" key="1">
    <source>
        <dbReference type="Pfam" id="PF13556"/>
    </source>
</evidence>
<dbReference type="PANTHER" id="PTHR33744">
    <property type="entry name" value="CARBOHYDRATE DIACID REGULATOR"/>
    <property type="match status" value="1"/>
</dbReference>
<dbReference type="Gene3D" id="1.10.10.60">
    <property type="entry name" value="Homeodomain-like"/>
    <property type="match status" value="1"/>
</dbReference>
<organism evidence="3 4">
    <name type="scientific">Tetragenococcus koreensis</name>
    <dbReference type="NCBI Taxonomy" id="290335"/>
    <lineage>
        <taxon>Bacteria</taxon>
        <taxon>Bacillati</taxon>
        <taxon>Bacillota</taxon>
        <taxon>Bacilli</taxon>
        <taxon>Lactobacillales</taxon>
        <taxon>Enterococcaceae</taxon>
        <taxon>Tetragenococcus</taxon>
    </lineage>
</organism>
<dbReference type="InterPro" id="IPR025736">
    <property type="entry name" value="PucR_C-HTH_dom"/>
</dbReference>
<proteinExistence type="predicted"/>
<gene>
    <name evidence="2" type="ORF">TK11N_15310</name>
    <name evidence="3" type="ORF">TK2N_15210</name>
</gene>
<evidence type="ECO:0000313" key="5">
    <source>
        <dbReference type="Proteomes" id="UP000886607"/>
    </source>
</evidence>
<dbReference type="InterPro" id="IPR009057">
    <property type="entry name" value="Homeodomain-like_sf"/>
</dbReference>
<dbReference type="Pfam" id="PF13556">
    <property type="entry name" value="HTH_30"/>
    <property type="match status" value="1"/>
</dbReference>
<name>A0AAN4UC28_9ENTE</name>
<reference evidence="3" key="2">
    <citation type="journal article" date="2020" name="Int. Dairy J.">
        <title>Lactic acid bacterial diversity in Brie cheese focusing on salt concentration and pH of isolation medium and characterisation of halophilic and alkaliphilic lactic acid bacterial isolates.</title>
        <authorList>
            <person name="Unno R."/>
            <person name="Matsutani M."/>
            <person name="Suzuki T."/>
            <person name="Kodama K."/>
            <person name="Matsushita H."/>
            <person name="Yamasato K."/>
            <person name="Koizumi Y."/>
            <person name="Ishikawa M."/>
        </authorList>
    </citation>
    <scope>NUCLEOTIDE SEQUENCE</scope>
    <source>
        <strain evidence="3">7C1</strain>
        <strain evidence="2">8C4</strain>
    </source>
</reference>
<dbReference type="Proteomes" id="UP000886607">
    <property type="component" value="Unassembled WGS sequence"/>
</dbReference>
<dbReference type="EMBL" id="BKBQ01000022">
    <property type="protein sequence ID" value="GEQ54677.1"/>
    <property type="molecule type" value="Genomic_DNA"/>
</dbReference>
<evidence type="ECO:0000313" key="3">
    <source>
        <dbReference type="EMBL" id="GEQ54677.1"/>
    </source>
</evidence>
<dbReference type="PANTHER" id="PTHR33744:SF15">
    <property type="entry name" value="CARBOHYDRATE DIACID REGULATOR"/>
    <property type="match status" value="1"/>
</dbReference>
<dbReference type="InterPro" id="IPR051448">
    <property type="entry name" value="CdaR-like_regulators"/>
</dbReference>
<reference evidence="3" key="1">
    <citation type="submission" date="2019-08" db="EMBL/GenBank/DDBJ databases">
        <authorList>
            <person name="Ishikawa M."/>
            <person name="Suzuki T."/>
            <person name="Matsutani M."/>
        </authorList>
    </citation>
    <scope>NUCLEOTIDE SEQUENCE</scope>
    <source>
        <strain evidence="3">7C1</strain>
        <strain evidence="2">8C4</strain>
    </source>
</reference>
<evidence type="ECO:0000313" key="4">
    <source>
        <dbReference type="Proteomes" id="UP000886597"/>
    </source>
</evidence>